<feature type="domain" description="NADH:ubiquinone oxidoreductase 30kDa subunit" evidence="6">
    <location>
        <begin position="32"/>
        <end position="157"/>
    </location>
</feature>
<dbReference type="InterPro" id="IPR001268">
    <property type="entry name" value="NADH_UbQ_OxRdtase_30kDa_su"/>
</dbReference>
<dbReference type="PANTHER" id="PTHR10884">
    <property type="entry name" value="NADH DEHYDROGENASE UBIQUINONE IRON-SULFUR PROTEIN 3"/>
    <property type="match status" value="1"/>
</dbReference>
<proteinExistence type="inferred from homology"/>
<dbReference type="NCBIfam" id="TIGR01961">
    <property type="entry name" value="NuoC_fam"/>
    <property type="match status" value="1"/>
</dbReference>
<name>A0A5M8R3I1_9BACT</name>
<keyword evidence="3" id="KW-0472">Membrane</keyword>
<comment type="function">
    <text evidence="3">NDH-1 shuttles electrons from NADH, via FMN and iron-sulfur (Fe-S) centers, to quinones in the respiratory chain. The immediate electron acceptor for the enzyme in this species is believed to be a menaquinone. Couples the redox reaction to proton translocation (for every two electrons transferred, four hydrogen ions are translocated across the cytoplasmic membrane), and thus conserves the redox energy in a proton gradient.</text>
</comment>
<dbReference type="Proteomes" id="UP000323994">
    <property type="component" value="Unassembled WGS sequence"/>
</dbReference>
<evidence type="ECO:0000256" key="5">
    <source>
        <dbReference type="RuleBase" id="RU003582"/>
    </source>
</evidence>
<keyword evidence="8" id="KW-1185">Reference proteome</keyword>
<dbReference type="SUPFAM" id="SSF143243">
    <property type="entry name" value="Nqo5-like"/>
    <property type="match status" value="1"/>
</dbReference>
<organism evidence="7 8">
    <name type="scientific">Dyadobacter flavalbus</name>
    <dbReference type="NCBI Taxonomy" id="2579942"/>
    <lineage>
        <taxon>Bacteria</taxon>
        <taxon>Pseudomonadati</taxon>
        <taxon>Bacteroidota</taxon>
        <taxon>Cytophagia</taxon>
        <taxon>Cytophagales</taxon>
        <taxon>Spirosomataceae</taxon>
        <taxon>Dyadobacter</taxon>
    </lineage>
</organism>
<dbReference type="GO" id="GO:0048038">
    <property type="term" value="F:quinone binding"/>
    <property type="evidence" value="ECO:0007669"/>
    <property type="project" value="UniProtKB-KW"/>
</dbReference>
<gene>
    <name evidence="3" type="primary">nuoC</name>
    <name evidence="7" type="ORF">FEM33_02100</name>
</gene>
<dbReference type="Pfam" id="PF00329">
    <property type="entry name" value="Complex1_30kDa"/>
    <property type="match status" value="1"/>
</dbReference>
<dbReference type="HAMAP" id="MF_01357">
    <property type="entry name" value="NDH1_NuoC"/>
    <property type="match status" value="1"/>
</dbReference>
<dbReference type="GO" id="GO:0005886">
    <property type="term" value="C:plasma membrane"/>
    <property type="evidence" value="ECO:0007669"/>
    <property type="project" value="UniProtKB-SubCell"/>
</dbReference>
<evidence type="ECO:0000259" key="6">
    <source>
        <dbReference type="Pfam" id="PF00329"/>
    </source>
</evidence>
<keyword evidence="3 5" id="KW-0874">Quinone</keyword>
<dbReference type="EMBL" id="VBSN01000013">
    <property type="protein sequence ID" value="KAA6441544.1"/>
    <property type="molecule type" value="Genomic_DNA"/>
</dbReference>
<keyword evidence="3 4" id="KW-0520">NAD</keyword>
<dbReference type="PROSITE" id="PS00542">
    <property type="entry name" value="COMPLEX1_30K"/>
    <property type="match status" value="1"/>
</dbReference>
<comment type="subunit">
    <text evidence="3">NDH-1 is composed of 14 different subunits. Subunits NuoB, C, D, E, F, and G constitute the peripheral sector of the complex.</text>
</comment>
<evidence type="ECO:0000313" key="8">
    <source>
        <dbReference type="Proteomes" id="UP000323994"/>
    </source>
</evidence>
<dbReference type="OrthoDB" id="9803286at2"/>
<dbReference type="InterPro" id="IPR020396">
    <property type="entry name" value="NADH_UbQ_OxRdtase_CS"/>
</dbReference>
<dbReference type="RefSeq" id="WP_139010460.1">
    <property type="nucleotide sequence ID" value="NZ_VBSN01000013.1"/>
</dbReference>
<keyword evidence="3 4" id="KW-1278">Translocase</keyword>
<evidence type="ECO:0000256" key="2">
    <source>
        <dbReference type="ARBA" id="ARBA00022448"/>
    </source>
</evidence>
<protein>
    <recommendedName>
        <fullName evidence="3">NADH-quinone oxidoreductase subunit C</fullName>
        <ecNumber evidence="3">7.1.1.-</ecNumber>
    </recommendedName>
    <alternativeName>
        <fullName evidence="3">NADH dehydrogenase I subunit C</fullName>
    </alternativeName>
    <alternativeName>
        <fullName evidence="3">NDH-1 subunit C</fullName>
    </alternativeName>
</protein>
<sequence length="180" mass="20837">MTFQEITALIAARFSESRLDADTKGMQPILIVPVEDVAEICRFLHEDEQLYFDFLECITAMDNGPGTATMEVIYNMTSIPYGHNLAIKTVFPRNTADQTLPSVPSVSHIWRTADWHEREAFDLMGIHFEGHPDLRRILLPEDWDGHPLRKDYIVQERYHGIYVRYEDGNSEQLPENEDRA</sequence>
<reference evidence="7 8" key="1">
    <citation type="submission" date="2019-05" db="EMBL/GenBank/DDBJ databases">
        <authorList>
            <person name="Qu J.-H."/>
        </authorList>
    </citation>
    <scope>NUCLEOTIDE SEQUENCE [LARGE SCALE GENOMIC DNA]</scope>
    <source>
        <strain evidence="7 8">NS28</strain>
    </source>
</reference>
<comment type="caution">
    <text evidence="7">The sequence shown here is derived from an EMBL/GenBank/DDBJ whole genome shotgun (WGS) entry which is preliminary data.</text>
</comment>
<dbReference type="Gene3D" id="3.30.460.80">
    <property type="entry name" value="NADH:ubiquinone oxidoreductase, 30kDa subunit"/>
    <property type="match status" value="1"/>
</dbReference>
<dbReference type="EC" id="7.1.1.-" evidence="3"/>
<keyword evidence="3" id="KW-1003">Cell membrane</keyword>
<evidence type="ECO:0000256" key="4">
    <source>
        <dbReference type="RuleBase" id="RU003456"/>
    </source>
</evidence>
<dbReference type="InterPro" id="IPR010218">
    <property type="entry name" value="NADH_DH_suC"/>
</dbReference>
<dbReference type="PANTHER" id="PTHR10884:SF14">
    <property type="entry name" value="NADH DEHYDROGENASE [UBIQUINONE] IRON-SULFUR PROTEIN 3, MITOCHONDRIAL"/>
    <property type="match status" value="1"/>
</dbReference>
<keyword evidence="2 3" id="KW-0813">Transport</keyword>
<evidence type="ECO:0000256" key="1">
    <source>
        <dbReference type="ARBA" id="ARBA00007569"/>
    </source>
</evidence>
<evidence type="ECO:0000256" key="3">
    <source>
        <dbReference type="HAMAP-Rule" id="MF_01357"/>
    </source>
</evidence>
<dbReference type="GO" id="GO:0008137">
    <property type="term" value="F:NADH dehydrogenase (ubiquinone) activity"/>
    <property type="evidence" value="ECO:0007669"/>
    <property type="project" value="InterPro"/>
</dbReference>
<accession>A0A5M8R3I1</accession>
<comment type="catalytic activity">
    <reaction evidence="3 5">
        <text>a quinone + NADH + 5 H(+)(in) = a quinol + NAD(+) + 4 H(+)(out)</text>
        <dbReference type="Rhea" id="RHEA:57888"/>
        <dbReference type="ChEBI" id="CHEBI:15378"/>
        <dbReference type="ChEBI" id="CHEBI:24646"/>
        <dbReference type="ChEBI" id="CHEBI:57540"/>
        <dbReference type="ChEBI" id="CHEBI:57945"/>
        <dbReference type="ChEBI" id="CHEBI:132124"/>
    </reaction>
</comment>
<comment type="similarity">
    <text evidence="1 3 4">Belongs to the complex I 30 kDa subunit family.</text>
</comment>
<evidence type="ECO:0000313" key="7">
    <source>
        <dbReference type="EMBL" id="KAA6441544.1"/>
    </source>
</evidence>
<comment type="subcellular location">
    <subcellularLocation>
        <location evidence="3">Cell membrane</location>
        <topology evidence="3">Peripheral membrane protein</topology>
        <orientation evidence="3">Cytoplasmic side</orientation>
    </subcellularLocation>
</comment>
<dbReference type="InterPro" id="IPR037232">
    <property type="entry name" value="NADH_quin_OxRdtase_su_C/D-like"/>
</dbReference>
<dbReference type="AlphaFoldDB" id="A0A5M8R3I1"/>
<dbReference type="GO" id="GO:0050136">
    <property type="term" value="F:NADH dehydrogenase (quinone) (non-electrogenic) activity"/>
    <property type="evidence" value="ECO:0007669"/>
    <property type="project" value="UniProtKB-UniRule"/>
</dbReference>